<keyword evidence="1" id="KW-0812">Transmembrane</keyword>
<organism evidence="2 3">
    <name type="scientific">Candidatus Roizmanbacteria bacterium CG_4_9_14_3_um_filter_33_18</name>
    <dbReference type="NCBI Taxonomy" id="1974841"/>
    <lineage>
        <taxon>Bacteria</taxon>
        <taxon>Candidatus Roizmaniibacteriota</taxon>
    </lineage>
</organism>
<evidence type="ECO:0000313" key="3">
    <source>
        <dbReference type="Proteomes" id="UP000229647"/>
    </source>
</evidence>
<dbReference type="EMBL" id="PFWL01000145">
    <property type="protein sequence ID" value="PJA55473.1"/>
    <property type="molecule type" value="Genomic_DNA"/>
</dbReference>
<feature type="transmembrane region" description="Helical" evidence="1">
    <location>
        <begin position="44"/>
        <end position="67"/>
    </location>
</feature>
<reference evidence="3" key="1">
    <citation type="submission" date="2017-09" db="EMBL/GenBank/DDBJ databases">
        <title>Depth-based differentiation of microbial function through sediment-hosted aquifers and enrichment of novel symbionts in the deep terrestrial subsurface.</title>
        <authorList>
            <person name="Probst A.J."/>
            <person name="Ladd B."/>
            <person name="Jarett J.K."/>
            <person name="Geller-Mcgrath D.E."/>
            <person name="Sieber C.M.K."/>
            <person name="Emerson J.B."/>
            <person name="Anantharaman K."/>
            <person name="Thomas B.C."/>
            <person name="Malmstrom R."/>
            <person name="Stieglmeier M."/>
            <person name="Klingl A."/>
            <person name="Woyke T."/>
            <person name="Ryan C.M."/>
            <person name="Banfield J.F."/>
        </authorList>
    </citation>
    <scope>NUCLEOTIDE SEQUENCE [LARGE SCALE GENOMIC DNA]</scope>
</reference>
<proteinExistence type="predicted"/>
<comment type="caution">
    <text evidence="2">The sequence shown here is derived from an EMBL/GenBank/DDBJ whole genome shotgun (WGS) entry which is preliminary data.</text>
</comment>
<dbReference type="AlphaFoldDB" id="A0A2M7XXM2"/>
<keyword evidence="1" id="KW-0472">Membrane</keyword>
<gene>
    <name evidence="2" type="ORF">CO165_03390</name>
</gene>
<dbReference type="Proteomes" id="UP000229647">
    <property type="component" value="Unassembled WGS sequence"/>
</dbReference>
<sequence>MKTINLRLKQKMDEVFSIEPNELGTGFLTNYFRKITAYLKIMPFVYIIPITFSVSIFLYFIFGRFLIKLVTVLQYGF</sequence>
<accession>A0A2M7XXM2</accession>
<evidence type="ECO:0000256" key="1">
    <source>
        <dbReference type="SAM" id="Phobius"/>
    </source>
</evidence>
<name>A0A2M7XXM2_9BACT</name>
<protein>
    <submittedName>
        <fullName evidence="2">Uncharacterized protein</fullName>
    </submittedName>
</protein>
<keyword evidence="1" id="KW-1133">Transmembrane helix</keyword>
<evidence type="ECO:0000313" key="2">
    <source>
        <dbReference type="EMBL" id="PJA55473.1"/>
    </source>
</evidence>